<dbReference type="InterPro" id="IPR041664">
    <property type="entry name" value="AAA_16"/>
</dbReference>
<dbReference type="GO" id="GO:0004016">
    <property type="term" value="F:adenylate cyclase activity"/>
    <property type="evidence" value="ECO:0007669"/>
    <property type="project" value="TreeGrafter"/>
</dbReference>
<dbReference type="SUPFAM" id="SSF48452">
    <property type="entry name" value="TPR-like"/>
    <property type="match status" value="1"/>
</dbReference>
<reference evidence="4 5" key="1">
    <citation type="submission" date="2019-06" db="EMBL/GenBank/DDBJ databases">
        <title>Sequencing the genomes of 1000 actinobacteria strains.</title>
        <authorList>
            <person name="Klenk H.-P."/>
        </authorList>
    </citation>
    <scope>NUCLEOTIDE SEQUENCE [LARGE SCALE GENOMIC DNA]</scope>
    <source>
        <strain evidence="4 5">DSM 45928</strain>
    </source>
</reference>
<dbReference type="EMBL" id="VFOW01000001">
    <property type="protein sequence ID" value="TQL78296.1"/>
    <property type="molecule type" value="Genomic_DNA"/>
</dbReference>
<dbReference type="PANTHER" id="PTHR16305:SF35">
    <property type="entry name" value="TRANSCRIPTIONAL ACTIVATOR DOMAIN"/>
    <property type="match status" value="1"/>
</dbReference>
<gene>
    <name evidence="4" type="ORF">FB566_3879</name>
</gene>
<dbReference type="PROSITE" id="PS50043">
    <property type="entry name" value="HTH_LUXR_2"/>
    <property type="match status" value="1"/>
</dbReference>
<sequence>MLLGRESEMTAVDRLLSRAREGHSGSLVVRGEAGIGKSALLEYAASQAADMRILRGTGIEAERDLPFAGLHLLLHKYLDRIDQLPCAQAAALSAAFGFSLPDKKDFDSASVRFVSGLAVLTMLADLAEERPLLCLIDDAHWLDYESAEALLFAARRLEAEGVVILFAARELHAPRFPASGVDDLRVSPLDAEAAADLLSNDAGDLPGYVRQQILSQSDGNPLALRELAVAQREGHLVPDPYGIGRLPTHSRILRSFADRVAALPSSTQDAILVAATAGICDSGVILETAQKLGATAKDLEMAERKDLVTVDGGVLVFRHPLIRAAVYQYAPLNRRTQAHLALAETFAGRGDADRRAWHLATATTGPDEEIAAALEASAEHSRSRGSYSTVAAAYERAAWLSPEAAQRGRRLLAAAEAALEAGQLDRADALTEQSCDLHQDAQGLVDRAMVRATTASWRGSPLTAHQIWIDAAAAIAERVPNHASYMLFHAVEAAWIAADFEAVRRSAELAEEWGLERADRVRAMARVVAGMNNHADGSMSDAVSAIRQLMDLSGAADELSPQSAVRIVWWLLILGDHVAARDMVERLIKQCRETGAMGVLPRALGLLSKAQLYAGEHRDAVATASEALRIAGDIGKNLVLTGVPISVMAQIAAVEGDQERCHELVVDASPGMKYGLIVLEGMLGLLDMGLGRYEAVVQRLKPLVAGDHAMDVLPVVPDLIEAAVRTGAPEVGVAPTEWFGQYAEHTGQSWARGVALRCEALLADDAHAEALFQQALQAHRDKGARPFEQARTELLYGEWLRRNRRRVDARVQLRSAMVTFERIGAKPWIGRTETELRATGEAPSPGTDHDGLLERLTPQELQVVRLAATGLTNRDIGGHLFLSPRTVGYHLYKAYPKLGVSSRGELARLDLSA</sequence>
<dbReference type="InterPro" id="IPR036388">
    <property type="entry name" value="WH-like_DNA-bd_sf"/>
</dbReference>
<dbReference type="RefSeq" id="WP_142042521.1">
    <property type="nucleotide sequence ID" value="NZ_JBHTGS010000004.1"/>
</dbReference>
<keyword evidence="2" id="KW-0067">ATP-binding</keyword>
<accession>A0A543B0H5</accession>
<proteinExistence type="predicted"/>
<dbReference type="GO" id="GO:0005524">
    <property type="term" value="F:ATP binding"/>
    <property type="evidence" value="ECO:0007669"/>
    <property type="project" value="UniProtKB-KW"/>
</dbReference>
<protein>
    <submittedName>
        <fullName evidence="4">ATP/maltotriose-dependent transcriptional regulator MalT</fullName>
    </submittedName>
</protein>
<dbReference type="AlphaFoldDB" id="A0A543B0H5"/>
<dbReference type="CDD" id="cd06170">
    <property type="entry name" value="LuxR_C_like"/>
    <property type="match status" value="1"/>
</dbReference>
<dbReference type="PRINTS" id="PR00038">
    <property type="entry name" value="HTHLUXR"/>
</dbReference>
<dbReference type="GO" id="GO:0005737">
    <property type="term" value="C:cytoplasm"/>
    <property type="evidence" value="ECO:0007669"/>
    <property type="project" value="TreeGrafter"/>
</dbReference>
<dbReference type="InterPro" id="IPR000792">
    <property type="entry name" value="Tscrpt_reg_LuxR_C"/>
</dbReference>
<dbReference type="Pfam" id="PF13191">
    <property type="entry name" value="AAA_16"/>
    <property type="match status" value="1"/>
</dbReference>
<feature type="domain" description="HTH luxR-type" evidence="3">
    <location>
        <begin position="849"/>
        <end position="913"/>
    </location>
</feature>
<evidence type="ECO:0000313" key="5">
    <source>
        <dbReference type="Proteomes" id="UP000317043"/>
    </source>
</evidence>
<dbReference type="SUPFAM" id="SSF52540">
    <property type="entry name" value="P-loop containing nucleoside triphosphate hydrolases"/>
    <property type="match status" value="1"/>
</dbReference>
<dbReference type="PANTHER" id="PTHR16305">
    <property type="entry name" value="TESTICULAR SOLUBLE ADENYLYL CYCLASE"/>
    <property type="match status" value="1"/>
</dbReference>
<dbReference type="InterPro" id="IPR027417">
    <property type="entry name" value="P-loop_NTPase"/>
</dbReference>
<dbReference type="SUPFAM" id="SSF46894">
    <property type="entry name" value="C-terminal effector domain of the bipartite response regulators"/>
    <property type="match status" value="1"/>
</dbReference>
<dbReference type="GO" id="GO:0003677">
    <property type="term" value="F:DNA binding"/>
    <property type="evidence" value="ECO:0007669"/>
    <property type="project" value="InterPro"/>
</dbReference>
<dbReference type="InterPro" id="IPR016032">
    <property type="entry name" value="Sig_transdc_resp-reg_C-effctor"/>
</dbReference>
<keyword evidence="5" id="KW-1185">Reference proteome</keyword>
<organism evidence="4 5">
    <name type="scientific">Stackebrandtia endophytica</name>
    <dbReference type="NCBI Taxonomy" id="1496996"/>
    <lineage>
        <taxon>Bacteria</taxon>
        <taxon>Bacillati</taxon>
        <taxon>Actinomycetota</taxon>
        <taxon>Actinomycetes</taxon>
        <taxon>Glycomycetales</taxon>
        <taxon>Glycomycetaceae</taxon>
        <taxon>Stackebrandtia</taxon>
    </lineage>
</organism>
<dbReference type="InParanoid" id="A0A543B0H5"/>
<evidence type="ECO:0000313" key="4">
    <source>
        <dbReference type="EMBL" id="TQL78296.1"/>
    </source>
</evidence>
<evidence type="ECO:0000256" key="1">
    <source>
        <dbReference type="ARBA" id="ARBA00022741"/>
    </source>
</evidence>
<evidence type="ECO:0000256" key="2">
    <source>
        <dbReference type="ARBA" id="ARBA00022840"/>
    </source>
</evidence>
<comment type="caution">
    <text evidence="4">The sequence shown here is derived from an EMBL/GenBank/DDBJ whole genome shotgun (WGS) entry which is preliminary data.</text>
</comment>
<dbReference type="InterPro" id="IPR011990">
    <property type="entry name" value="TPR-like_helical_dom_sf"/>
</dbReference>
<dbReference type="Proteomes" id="UP000317043">
    <property type="component" value="Unassembled WGS sequence"/>
</dbReference>
<dbReference type="Gene3D" id="1.10.10.10">
    <property type="entry name" value="Winged helix-like DNA-binding domain superfamily/Winged helix DNA-binding domain"/>
    <property type="match status" value="1"/>
</dbReference>
<dbReference type="Pfam" id="PF00196">
    <property type="entry name" value="GerE"/>
    <property type="match status" value="1"/>
</dbReference>
<dbReference type="GO" id="GO:0006355">
    <property type="term" value="P:regulation of DNA-templated transcription"/>
    <property type="evidence" value="ECO:0007669"/>
    <property type="project" value="InterPro"/>
</dbReference>
<dbReference type="SMART" id="SM00421">
    <property type="entry name" value="HTH_LUXR"/>
    <property type="match status" value="1"/>
</dbReference>
<dbReference type="OrthoDB" id="134933at2"/>
<name>A0A543B0H5_9ACTN</name>
<evidence type="ECO:0000259" key="3">
    <source>
        <dbReference type="PROSITE" id="PS50043"/>
    </source>
</evidence>
<keyword evidence="1" id="KW-0547">Nucleotide-binding</keyword>